<gene>
    <name evidence="2" type="ORF">NCAST_32_03300</name>
</gene>
<dbReference type="Pfam" id="PF08241">
    <property type="entry name" value="Methyltransf_11"/>
    <property type="match status" value="1"/>
</dbReference>
<comment type="caution">
    <text evidence="2">The sequence shown here is derived from an EMBL/GenBank/DDBJ whole genome shotgun (WGS) entry which is preliminary data.</text>
</comment>
<feature type="domain" description="Methyltransferase type 11" evidence="1">
    <location>
        <begin position="11"/>
        <end position="57"/>
    </location>
</feature>
<dbReference type="SUPFAM" id="SSF53335">
    <property type="entry name" value="S-adenosyl-L-methionine-dependent methyltransferases"/>
    <property type="match status" value="1"/>
</dbReference>
<dbReference type="InterPro" id="IPR013216">
    <property type="entry name" value="Methyltransf_11"/>
</dbReference>
<evidence type="ECO:0000313" key="3">
    <source>
        <dbReference type="Proteomes" id="UP000017048"/>
    </source>
</evidence>
<reference evidence="2 3" key="1">
    <citation type="journal article" date="2014" name="BMC Genomics">
        <title>Genome based analysis of type-I polyketide synthase and nonribosomal peptide synthetase gene clusters in seven strains of five representative Nocardia species.</title>
        <authorList>
            <person name="Komaki H."/>
            <person name="Ichikawa N."/>
            <person name="Hosoyama A."/>
            <person name="Takahashi-Nakaguchi A."/>
            <person name="Matsuzawa T."/>
            <person name="Suzuki K."/>
            <person name="Fujita N."/>
            <person name="Gonoi T."/>
        </authorList>
    </citation>
    <scope>NUCLEOTIDE SEQUENCE [LARGE SCALE GENOMIC DNA]</scope>
    <source>
        <strain evidence="2 3">NBRC 15531</strain>
    </source>
</reference>
<dbReference type="STRING" id="1824.SAMN05444423_102776"/>
<proteinExistence type="predicted"/>
<dbReference type="EMBL" id="BAFO02000032">
    <property type="protein sequence ID" value="GAD85847.1"/>
    <property type="molecule type" value="Genomic_DNA"/>
</dbReference>
<organism evidence="2 3">
    <name type="scientific">Nocardia asteroides NBRC 15531</name>
    <dbReference type="NCBI Taxonomy" id="1110697"/>
    <lineage>
        <taxon>Bacteria</taxon>
        <taxon>Bacillati</taxon>
        <taxon>Actinomycetota</taxon>
        <taxon>Actinomycetes</taxon>
        <taxon>Mycobacteriales</taxon>
        <taxon>Nocardiaceae</taxon>
        <taxon>Nocardia</taxon>
    </lineage>
</organism>
<dbReference type="Proteomes" id="UP000017048">
    <property type="component" value="Unassembled WGS sequence"/>
</dbReference>
<dbReference type="InterPro" id="IPR029063">
    <property type="entry name" value="SAM-dependent_MTases_sf"/>
</dbReference>
<dbReference type="eggNOG" id="COG2227">
    <property type="taxonomic scope" value="Bacteria"/>
</dbReference>
<dbReference type="Gene3D" id="3.40.50.150">
    <property type="entry name" value="Vaccinia Virus protein VP39"/>
    <property type="match status" value="1"/>
</dbReference>
<accession>U5E7A9</accession>
<keyword evidence="3" id="KW-1185">Reference proteome</keyword>
<dbReference type="GO" id="GO:0008757">
    <property type="term" value="F:S-adenosylmethionine-dependent methyltransferase activity"/>
    <property type="evidence" value="ECO:0007669"/>
    <property type="project" value="InterPro"/>
</dbReference>
<evidence type="ECO:0000313" key="2">
    <source>
        <dbReference type="EMBL" id="GAD85847.1"/>
    </source>
</evidence>
<dbReference type="AlphaFoldDB" id="U5E7A9"/>
<evidence type="ECO:0000259" key="1">
    <source>
        <dbReference type="Pfam" id="PF08241"/>
    </source>
</evidence>
<protein>
    <recommendedName>
        <fullName evidence="1">Methyltransferase type 11 domain-containing protein</fullName>
    </recommendedName>
</protein>
<sequence length="138" mass="15534">MLATAPAAPRVHLEQGDFRALDDTFDVVTAVATLHHVPLREGVTALRELVAPGGTLAVVGLWKMRPHTDFHYLPVLPVIAGIDRWRRGQAGGPAATVRDPRETLAEIRSVSAELLPGVRIRRRLMWRYTLLWRRPREH</sequence>
<name>U5E7A9_NOCAS</name>